<comment type="caution">
    <text evidence="1">The sequence shown here is derived from an EMBL/GenBank/DDBJ whole genome shotgun (WGS) entry which is preliminary data.</text>
</comment>
<organism evidence="1 2">
    <name type="scientific">Tenggerimyces flavus</name>
    <dbReference type="NCBI Taxonomy" id="1708749"/>
    <lineage>
        <taxon>Bacteria</taxon>
        <taxon>Bacillati</taxon>
        <taxon>Actinomycetota</taxon>
        <taxon>Actinomycetes</taxon>
        <taxon>Propionibacteriales</taxon>
        <taxon>Nocardioidaceae</taxon>
        <taxon>Tenggerimyces</taxon>
    </lineage>
</organism>
<reference evidence="2" key="1">
    <citation type="journal article" date="2019" name="Int. J. Syst. Evol. Microbiol.">
        <title>The Global Catalogue of Microorganisms (GCM) 10K type strain sequencing project: providing services to taxonomists for standard genome sequencing and annotation.</title>
        <authorList>
            <consortium name="The Broad Institute Genomics Platform"/>
            <consortium name="The Broad Institute Genome Sequencing Center for Infectious Disease"/>
            <person name="Wu L."/>
            <person name="Ma J."/>
        </authorList>
    </citation>
    <scope>NUCLEOTIDE SEQUENCE [LARGE SCALE GENOMIC DNA]</scope>
    <source>
        <strain evidence="2">CGMCC 4.7241</strain>
    </source>
</reference>
<dbReference type="EMBL" id="JBHRZH010000027">
    <property type="protein sequence ID" value="MFC3764536.1"/>
    <property type="molecule type" value="Genomic_DNA"/>
</dbReference>
<dbReference type="Gene3D" id="3.30.1310.10">
    <property type="entry name" value="Nucleoid-associated protein YbaB-like domain"/>
    <property type="match status" value="1"/>
</dbReference>
<dbReference type="SUPFAM" id="SSF82607">
    <property type="entry name" value="YbaB-like"/>
    <property type="match status" value="1"/>
</dbReference>
<dbReference type="InterPro" id="IPR036894">
    <property type="entry name" value="YbaB-like_sf"/>
</dbReference>
<evidence type="ECO:0000313" key="1">
    <source>
        <dbReference type="EMBL" id="MFC3764536.1"/>
    </source>
</evidence>
<gene>
    <name evidence="1" type="ORF">ACFOUW_27110</name>
</gene>
<dbReference type="Pfam" id="PF02575">
    <property type="entry name" value="YbaB_DNA_bd"/>
    <property type="match status" value="1"/>
</dbReference>
<evidence type="ECO:0000313" key="2">
    <source>
        <dbReference type="Proteomes" id="UP001595699"/>
    </source>
</evidence>
<keyword evidence="2" id="KW-1185">Reference proteome</keyword>
<accession>A0ABV7YH82</accession>
<dbReference type="RefSeq" id="WP_205121468.1">
    <property type="nucleotide sequence ID" value="NZ_JAFBCM010000001.1"/>
</dbReference>
<proteinExistence type="predicted"/>
<protein>
    <submittedName>
        <fullName evidence="1">YbaB/EbfC family nucleoid-associated protein</fullName>
    </submittedName>
</protein>
<sequence>MSASDSFDLRDLLQSPEEIIAQQREQLARAEELQAKINEVTGTAKSDDERIQVSFSESAGVTSLTLDPRVLRMPSEDLAAEIVRLVNAARQDTHAQIQVVLDVTLGEDGRPDMEELNEQVTAMKQQMNEFMQDTVRMDGELDVYIERMRKLAEDASPPPPSS</sequence>
<name>A0ABV7YH82_9ACTN</name>
<dbReference type="InterPro" id="IPR004401">
    <property type="entry name" value="YbaB/EbfC"/>
</dbReference>
<dbReference type="Proteomes" id="UP001595699">
    <property type="component" value="Unassembled WGS sequence"/>
</dbReference>